<sequence length="116" mass="11578">MLMSDVVALAGHVAGQVAVAAVVSAAEMLLVVPVVQVSVVVMGDTRLSLAASDGCPLGMMLGTVVVAADMQVAVQEVVQMAIQVVVQVAVQMVVQVAVQVAVVAAVLTTVQVAGLS</sequence>
<proteinExistence type="predicted"/>
<accession>A0AAV7V7S7</accession>
<gene>
    <name evidence="1" type="ORF">NDU88_005377</name>
</gene>
<reference evidence="1" key="1">
    <citation type="journal article" date="2022" name="bioRxiv">
        <title>Sequencing and chromosome-scale assembly of the giantPleurodeles waltlgenome.</title>
        <authorList>
            <person name="Brown T."/>
            <person name="Elewa A."/>
            <person name="Iarovenko S."/>
            <person name="Subramanian E."/>
            <person name="Araus A.J."/>
            <person name="Petzold A."/>
            <person name="Susuki M."/>
            <person name="Suzuki K.-i.T."/>
            <person name="Hayashi T."/>
            <person name="Toyoda A."/>
            <person name="Oliveira C."/>
            <person name="Osipova E."/>
            <person name="Leigh N.D."/>
            <person name="Simon A."/>
            <person name="Yun M.H."/>
        </authorList>
    </citation>
    <scope>NUCLEOTIDE SEQUENCE</scope>
    <source>
        <strain evidence="1">20211129_DDA</strain>
        <tissue evidence="1">Liver</tissue>
    </source>
</reference>
<name>A0AAV7V7S7_PLEWA</name>
<organism evidence="1 2">
    <name type="scientific">Pleurodeles waltl</name>
    <name type="common">Iberian ribbed newt</name>
    <dbReference type="NCBI Taxonomy" id="8319"/>
    <lineage>
        <taxon>Eukaryota</taxon>
        <taxon>Metazoa</taxon>
        <taxon>Chordata</taxon>
        <taxon>Craniata</taxon>
        <taxon>Vertebrata</taxon>
        <taxon>Euteleostomi</taxon>
        <taxon>Amphibia</taxon>
        <taxon>Batrachia</taxon>
        <taxon>Caudata</taxon>
        <taxon>Salamandroidea</taxon>
        <taxon>Salamandridae</taxon>
        <taxon>Pleurodelinae</taxon>
        <taxon>Pleurodeles</taxon>
    </lineage>
</organism>
<evidence type="ECO:0000313" key="2">
    <source>
        <dbReference type="Proteomes" id="UP001066276"/>
    </source>
</evidence>
<protein>
    <submittedName>
        <fullName evidence="1">Uncharacterized protein</fullName>
    </submittedName>
</protein>
<comment type="caution">
    <text evidence="1">The sequence shown here is derived from an EMBL/GenBank/DDBJ whole genome shotgun (WGS) entry which is preliminary data.</text>
</comment>
<evidence type="ECO:0000313" key="1">
    <source>
        <dbReference type="EMBL" id="KAJ1196118.1"/>
    </source>
</evidence>
<dbReference type="AlphaFoldDB" id="A0AAV7V7S7"/>
<dbReference type="EMBL" id="JANPWB010000004">
    <property type="protein sequence ID" value="KAJ1196118.1"/>
    <property type="molecule type" value="Genomic_DNA"/>
</dbReference>
<dbReference type="Proteomes" id="UP001066276">
    <property type="component" value="Chromosome 2_2"/>
</dbReference>
<keyword evidence="2" id="KW-1185">Reference proteome</keyword>